<dbReference type="Proteomes" id="UP000275024">
    <property type="component" value="Unassembled WGS sequence"/>
</dbReference>
<dbReference type="PRINTS" id="PR00502">
    <property type="entry name" value="NUDIXFAMILY"/>
</dbReference>
<dbReference type="AlphaFoldDB" id="A0A3A9VVC0"/>
<dbReference type="InterPro" id="IPR020084">
    <property type="entry name" value="NUDIX_hydrolase_CS"/>
</dbReference>
<protein>
    <submittedName>
        <fullName evidence="6">NUDIX domain-containing protein</fullName>
    </submittedName>
</protein>
<dbReference type="SUPFAM" id="SSF55811">
    <property type="entry name" value="Nudix"/>
    <property type="match status" value="1"/>
</dbReference>
<evidence type="ECO:0000259" key="5">
    <source>
        <dbReference type="PROSITE" id="PS51462"/>
    </source>
</evidence>
<evidence type="ECO:0000313" key="6">
    <source>
        <dbReference type="EMBL" id="RKN04945.1"/>
    </source>
</evidence>
<evidence type="ECO:0000256" key="4">
    <source>
        <dbReference type="RuleBase" id="RU003476"/>
    </source>
</evidence>
<dbReference type="GO" id="GO:0016787">
    <property type="term" value="F:hydrolase activity"/>
    <property type="evidence" value="ECO:0007669"/>
    <property type="project" value="UniProtKB-KW"/>
</dbReference>
<comment type="cofactor">
    <cofactor evidence="1">
        <name>Mg(2+)</name>
        <dbReference type="ChEBI" id="CHEBI:18420"/>
    </cofactor>
</comment>
<dbReference type="Gene3D" id="3.90.79.10">
    <property type="entry name" value="Nucleoside Triphosphate Pyrophosphohydrolase"/>
    <property type="match status" value="1"/>
</dbReference>
<organism evidence="6 9">
    <name type="scientific">Streptomyces radicis</name>
    <dbReference type="NCBI Taxonomy" id="1750517"/>
    <lineage>
        <taxon>Bacteria</taxon>
        <taxon>Bacillati</taxon>
        <taxon>Actinomycetota</taxon>
        <taxon>Actinomycetes</taxon>
        <taxon>Kitasatosporales</taxon>
        <taxon>Streptomycetaceae</taxon>
        <taxon>Streptomyces</taxon>
    </lineage>
</organism>
<dbReference type="Pfam" id="PF00293">
    <property type="entry name" value="NUDIX"/>
    <property type="match status" value="1"/>
</dbReference>
<dbReference type="EMBL" id="RBDX01000030">
    <property type="protein sequence ID" value="RKN04945.1"/>
    <property type="molecule type" value="Genomic_DNA"/>
</dbReference>
<dbReference type="CDD" id="cd02883">
    <property type="entry name" value="NUDIX_Hydrolase"/>
    <property type="match status" value="1"/>
</dbReference>
<feature type="domain" description="Nudix hydrolase" evidence="5">
    <location>
        <begin position="3"/>
        <end position="132"/>
    </location>
</feature>
<reference evidence="8 9" key="1">
    <citation type="submission" date="2018-09" db="EMBL/GenBank/DDBJ databases">
        <title>Streptomyces sp. nov. DS1-2, an endophytic actinomycete isolated from roots of Dendrobium scabrilingue.</title>
        <authorList>
            <person name="Kuncharoen N."/>
            <person name="Kudo T."/>
            <person name="Ohkuma M."/>
            <person name="Yuki M."/>
            <person name="Tanasupawat S."/>
        </authorList>
    </citation>
    <scope>NUCLEOTIDE SEQUENCE [LARGE SCALE GENOMIC DNA]</scope>
    <source>
        <strain evidence="6 9">AZ1-7</strain>
        <strain evidence="7 8">DS1-2</strain>
    </source>
</reference>
<keyword evidence="8" id="KW-1185">Reference proteome</keyword>
<dbReference type="PANTHER" id="PTHR43046">
    <property type="entry name" value="GDP-MANNOSE MANNOSYL HYDROLASE"/>
    <property type="match status" value="1"/>
</dbReference>
<evidence type="ECO:0000256" key="2">
    <source>
        <dbReference type="ARBA" id="ARBA00005582"/>
    </source>
</evidence>
<comment type="caution">
    <text evidence="6">The sequence shown here is derived from an EMBL/GenBank/DDBJ whole genome shotgun (WGS) entry which is preliminary data.</text>
</comment>
<accession>A0A3A9VVC0</accession>
<evidence type="ECO:0000256" key="3">
    <source>
        <dbReference type="ARBA" id="ARBA00022801"/>
    </source>
</evidence>
<evidence type="ECO:0000313" key="9">
    <source>
        <dbReference type="Proteomes" id="UP000275024"/>
    </source>
</evidence>
<dbReference type="InterPro" id="IPR000086">
    <property type="entry name" value="NUDIX_hydrolase_dom"/>
</dbReference>
<dbReference type="InterPro" id="IPR015797">
    <property type="entry name" value="NUDIX_hydrolase-like_dom_sf"/>
</dbReference>
<dbReference type="PANTHER" id="PTHR43046:SF16">
    <property type="entry name" value="ADP-RIBOSE PYROPHOSPHATASE YJHB-RELATED"/>
    <property type="match status" value="1"/>
</dbReference>
<evidence type="ECO:0000313" key="7">
    <source>
        <dbReference type="EMBL" id="RKN16352.1"/>
    </source>
</evidence>
<dbReference type="EMBL" id="RBDY01000028">
    <property type="protein sequence ID" value="RKN16352.1"/>
    <property type="molecule type" value="Genomic_DNA"/>
</dbReference>
<evidence type="ECO:0000313" key="8">
    <source>
        <dbReference type="Proteomes" id="UP000268652"/>
    </source>
</evidence>
<dbReference type="InterPro" id="IPR020476">
    <property type="entry name" value="Nudix_hydrolase"/>
</dbReference>
<dbReference type="Proteomes" id="UP000268652">
    <property type="component" value="Unassembled WGS sequence"/>
</dbReference>
<proteinExistence type="inferred from homology"/>
<dbReference type="RefSeq" id="WP_120699696.1">
    <property type="nucleotide sequence ID" value="NZ_RBDX01000030.1"/>
</dbReference>
<name>A0A3A9VVC0_9ACTN</name>
<dbReference type="PROSITE" id="PS00893">
    <property type="entry name" value="NUDIX_BOX"/>
    <property type="match status" value="1"/>
</dbReference>
<evidence type="ECO:0000256" key="1">
    <source>
        <dbReference type="ARBA" id="ARBA00001946"/>
    </source>
</evidence>
<comment type="similarity">
    <text evidence="2 4">Belongs to the Nudix hydrolase family.</text>
</comment>
<dbReference type="OrthoDB" id="9804442at2"/>
<keyword evidence="3 4" id="KW-0378">Hydrolase</keyword>
<sequence>MTALRLRVAAYAVCRDRDRVLLTRFVSRDRTQRHWSLPGGGVEHGEDPLDAVVREIAEETGHTSEVERLLGVDSRTRDDLHSIGVFYRARVTGGTLRPEVDGSSDLAAWHPIAEVHALPRAALVDIGLRLDRERPLAGHVPPIRVDGLLRH</sequence>
<gene>
    <name evidence="7" type="ORF">D7318_26250</name>
    <name evidence="6" type="ORF">D7319_26535</name>
</gene>
<dbReference type="PROSITE" id="PS51462">
    <property type="entry name" value="NUDIX"/>
    <property type="match status" value="1"/>
</dbReference>